<name>A0A6M3KD03_9ZZZZ</name>
<organism evidence="1">
    <name type="scientific">viral metagenome</name>
    <dbReference type="NCBI Taxonomy" id="1070528"/>
    <lineage>
        <taxon>unclassified sequences</taxon>
        <taxon>metagenomes</taxon>
        <taxon>organismal metagenomes</taxon>
    </lineage>
</organism>
<gene>
    <name evidence="2" type="ORF">MM171B00824_0007</name>
    <name evidence="1" type="ORF">MM415A00829_0007</name>
</gene>
<reference evidence="1" key="1">
    <citation type="submission" date="2020-03" db="EMBL/GenBank/DDBJ databases">
        <title>The deep terrestrial virosphere.</title>
        <authorList>
            <person name="Holmfeldt K."/>
            <person name="Nilsson E."/>
            <person name="Simone D."/>
            <person name="Lopez-Fernandez M."/>
            <person name="Wu X."/>
            <person name="de Brujin I."/>
            <person name="Lundin D."/>
            <person name="Andersson A."/>
            <person name="Bertilsson S."/>
            <person name="Dopson M."/>
        </authorList>
    </citation>
    <scope>NUCLEOTIDE SEQUENCE</scope>
    <source>
        <strain evidence="2">MM171B00824</strain>
        <strain evidence="1">MM415A00829</strain>
    </source>
</reference>
<dbReference type="AlphaFoldDB" id="A0A6M3KD03"/>
<dbReference type="EMBL" id="MT142394">
    <property type="protein sequence ID" value="QJA79766.1"/>
    <property type="molecule type" value="Genomic_DNA"/>
</dbReference>
<proteinExistence type="predicted"/>
<dbReference type="EMBL" id="MT143835">
    <property type="protein sequence ID" value="QJB03272.1"/>
    <property type="molecule type" value="Genomic_DNA"/>
</dbReference>
<protein>
    <submittedName>
        <fullName evidence="1">Uncharacterized protein</fullName>
    </submittedName>
</protein>
<accession>A0A6M3KD03</accession>
<evidence type="ECO:0000313" key="2">
    <source>
        <dbReference type="EMBL" id="QJB03272.1"/>
    </source>
</evidence>
<evidence type="ECO:0000313" key="1">
    <source>
        <dbReference type="EMBL" id="QJA79766.1"/>
    </source>
</evidence>
<sequence>MKIRAVIATDRAFPDDELEAIANSAIGKKIFLNFAINEPIGEIIRACLTFDSRSFVACEALIDGRGVSKDILLLQYLVPRLESWLGRVVGVTGLAVTFSRSDTGITMIEEIPIDME</sequence>